<accession>A0A3P9NDS9</accession>
<keyword evidence="1" id="KW-1133">Transmembrane helix</keyword>
<dbReference type="Ensembl" id="ENSPRET00000007780.1">
    <property type="protein sequence ID" value="ENSPREP00000007688.1"/>
    <property type="gene ID" value="ENSPREG00000005257.1"/>
</dbReference>
<sequence length="249" mass="27155">DKVLCIFFKKNKVKSESVLFHTGDMTAKVGETMTVLCSCKPNSVNYLLCTLKNIFKVVSLDSGTCYSVFLRCVDLMFGQEVYLSEVGTPTFFKSNKIGVCATLTMTSDGLYWFRHAGFNCTSGTFCGKYCASNLALDLVRSSNAGTYHCALASCGVVVFGGGTKIEIIGTWSVPLLLVYCLSAALALSIIGVLVLSSFMYKLSLKLKSVCEGSLHYAAVNLRRSKEQQLQGDTEEACVYSRVETKEVNV</sequence>
<reference evidence="2" key="2">
    <citation type="submission" date="2025-08" db="UniProtKB">
        <authorList>
            <consortium name="Ensembl"/>
        </authorList>
    </citation>
    <scope>IDENTIFICATION</scope>
    <source>
        <strain evidence="2">Guanapo</strain>
    </source>
</reference>
<proteinExistence type="predicted"/>
<dbReference type="SUPFAM" id="SSF48726">
    <property type="entry name" value="Immunoglobulin"/>
    <property type="match status" value="1"/>
</dbReference>
<evidence type="ECO:0008006" key="4">
    <source>
        <dbReference type="Google" id="ProtNLM"/>
    </source>
</evidence>
<feature type="transmembrane region" description="Helical" evidence="1">
    <location>
        <begin position="176"/>
        <end position="198"/>
    </location>
</feature>
<dbReference type="AlphaFoldDB" id="A0A3P9NDS9"/>
<keyword evidence="1" id="KW-0472">Membrane</keyword>
<evidence type="ECO:0000256" key="1">
    <source>
        <dbReference type="SAM" id="Phobius"/>
    </source>
</evidence>
<keyword evidence="3" id="KW-1185">Reference proteome</keyword>
<organism evidence="2 3">
    <name type="scientific">Poecilia reticulata</name>
    <name type="common">Guppy</name>
    <name type="synonym">Acanthophacelus reticulatus</name>
    <dbReference type="NCBI Taxonomy" id="8081"/>
    <lineage>
        <taxon>Eukaryota</taxon>
        <taxon>Metazoa</taxon>
        <taxon>Chordata</taxon>
        <taxon>Craniata</taxon>
        <taxon>Vertebrata</taxon>
        <taxon>Euteleostomi</taxon>
        <taxon>Actinopterygii</taxon>
        <taxon>Neopterygii</taxon>
        <taxon>Teleostei</taxon>
        <taxon>Neoteleostei</taxon>
        <taxon>Acanthomorphata</taxon>
        <taxon>Ovalentaria</taxon>
        <taxon>Atherinomorphae</taxon>
        <taxon>Cyprinodontiformes</taxon>
        <taxon>Poeciliidae</taxon>
        <taxon>Poeciliinae</taxon>
        <taxon>Poecilia</taxon>
    </lineage>
</organism>
<dbReference type="InterPro" id="IPR036179">
    <property type="entry name" value="Ig-like_dom_sf"/>
</dbReference>
<keyword evidence="1" id="KW-0812">Transmembrane</keyword>
<reference evidence="2" key="3">
    <citation type="submission" date="2025-09" db="UniProtKB">
        <authorList>
            <consortium name="Ensembl"/>
        </authorList>
    </citation>
    <scope>IDENTIFICATION</scope>
    <source>
        <strain evidence="2">Guanapo</strain>
    </source>
</reference>
<name>A0A3P9NDS9_POERE</name>
<evidence type="ECO:0000313" key="2">
    <source>
        <dbReference type="Ensembl" id="ENSPREP00000007688.1"/>
    </source>
</evidence>
<evidence type="ECO:0000313" key="3">
    <source>
        <dbReference type="Proteomes" id="UP000242638"/>
    </source>
</evidence>
<dbReference type="Proteomes" id="UP000242638">
    <property type="component" value="Unassembled WGS sequence"/>
</dbReference>
<protein>
    <recommendedName>
        <fullName evidence="4">Immunoglobulin subtype domain-containing protein</fullName>
    </recommendedName>
</protein>
<reference evidence="3" key="1">
    <citation type="submission" date="2013-11" db="EMBL/GenBank/DDBJ databases">
        <title>The genomic landscape of the Guanapo guppy.</title>
        <authorList>
            <person name="Kuenstner A."/>
            <person name="Dreyer C."/>
        </authorList>
    </citation>
    <scope>NUCLEOTIDE SEQUENCE</scope>
    <source>
        <strain evidence="3">Guanapo</strain>
    </source>
</reference>